<comment type="caution">
    <text evidence="2">The sequence shown here is derived from an EMBL/GenBank/DDBJ whole genome shotgun (WGS) entry which is preliminary data.</text>
</comment>
<accession>A0A8X6RPD8</accession>
<protein>
    <submittedName>
        <fullName evidence="2">Uncharacterized protein</fullName>
    </submittedName>
</protein>
<reference evidence="2" key="1">
    <citation type="submission" date="2020-08" db="EMBL/GenBank/DDBJ databases">
        <title>Multicomponent nature underlies the extraordinary mechanical properties of spider dragline silk.</title>
        <authorList>
            <person name="Kono N."/>
            <person name="Nakamura H."/>
            <person name="Mori M."/>
            <person name="Yoshida Y."/>
            <person name="Ohtoshi R."/>
            <person name="Malay A.D."/>
            <person name="Moran D.A.P."/>
            <person name="Tomita M."/>
            <person name="Numata K."/>
            <person name="Arakawa K."/>
        </authorList>
    </citation>
    <scope>NUCLEOTIDE SEQUENCE</scope>
</reference>
<name>A0A8X6RPD8_TRICX</name>
<sequence length="138" mass="15824">MLLPSFNHKASFQPFQNGLFHHFDFVSKCLIATTSPHVPTTNQVVPSPPRTATSSDTINKTREAERDFCDLSIRRDERHVVDPPLVFKMVFFSGDEGARERSPALDGEKEKSHALDRKKHERRPLVGTDWKRVLKKKT</sequence>
<evidence type="ECO:0000256" key="1">
    <source>
        <dbReference type="SAM" id="MobiDB-lite"/>
    </source>
</evidence>
<evidence type="ECO:0000313" key="3">
    <source>
        <dbReference type="Proteomes" id="UP000887159"/>
    </source>
</evidence>
<gene>
    <name evidence="2" type="ORF">TNCV_4905361</name>
</gene>
<dbReference type="AlphaFoldDB" id="A0A8X6RPD8"/>
<organism evidence="2 3">
    <name type="scientific">Trichonephila clavipes</name>
    <name type="common">Golden silk orbweaver</name>
    <name type="synonym">Nephila clavipes</name>
    <dbReference type="NCBI Taxonomy" id="2585209"/>
    <lineage>
        <taxon>Eukaryota</taxon>
        <taxon>Metazoa</taxon>
        <taxon>Ecdysozoa</taxon>
        <taxon>Arthropoda</taxon>
        <taxon>Chelicerata</taxon>
        <taxon>Arachnida</taxon>
        <taxon>Araneae</taxon>
        <taxon>Araneomorphae</taxon>
        <taxon>Entelegynae</taxon>
        <taxon>Araneoidea</taxon>
        <taxon>Nephilidae</taxon>
        <taxon>Trichonephila</taxon>
    </lineage>
</organism>
<dbReference type="EMBL" id="BMAU01021201">
    <property type="protein sequence ID" value="GFX97885.1"/>
    <property type="molecule type" value="Genomic_DNA"/>
</dbReference>
<feature type="region of interest" description="Disordered" evidence="1">
    <location>
        <begin position="98"/>
        <end position="138"/>
    </location>
</feature>
<proteinExistence type="predicted"/>
<feature type="region of interest" description="Disordered" evidence="1">
    <location>
        <begin position="39"/>
        <end position="61"/>
    </location>
</feature>
<keyword evidence="3" id="KW-1185">Reference proteome</keyword>
<feature type="compositionally biased region" description="Basic and acidic residues" evidence="1">
    <location>
        <begin position="98"/>
        <end position="115"/>
    </location>
</feature>
<feature type="compositionally biased region" description="Polar residues" evidence="1">
    <location>
        <begin position="39"/>
        <end position="58"/>
    </location>
</feature>
<evidence type="ECO:0000313" key="2">
    <source>
        <dbReference type="EMBL" id="GFX97885.1"/>
    </source>
</evidence>
<dbReference type="Proteomes" id="UP000887159">
    <property type="component" value="Unassembled WGS sequence"/>
</dbReference>